<gene>
    <name evidence="3" type="ORF">LMH87_008009</name>
</gene>
<dbReference type="RefSeq" id="XP_056057884.1">
    <property type="nucleotide sequence ID" value="XM_056202101.1"/>
</dbReference>
<dbReference type="Proteomes" id="UP001144673">
    <property type="component" value="Unassembled WGS sequence"/>
</dbReference>
<evidence type="ECO:0000256" key="2">
    <source>
        <dbReference type="SAM" id="MobiDB-lite"/>
    </source>
</evidence>
<dbReference type="Gene3D" id="3.40.50.150">
    <property type="entry name" value="Vaccinia Virus protein VP39"/>
    <property type="match status" value="1"/>
</dbReference>
<dbReference type="CDD" id="cd02440">
    <property type="entry name" value="AdoMet_MTases"/>
    <property type="match status" value="1"/>
</dbReference>
<accession>A0A9W8URD8</accession>
<dbReference type="GeneID" id="80895168"/>
<keyword evidence="4" id="KW-1185">Reference proteome</keyword>
<protein>
    <recommendedName>
        <fullName evidence="5">TAM domain methyltransferase</fullName>
    </recommendedName>
</protein>
<comment type="caution">
    <text evidence="3">The sequence shown here is derived from an EMBL/GenBank/DDBJ whole genome shotgun (WGS) entry which is preliminary data.</text>
</comment>
<sequence length="371" mass="41594">MQSHGHYELSQHDSQRNPQREDADVAGIFDFDVTKIFGHDNVIEPESWPLIVFFFTLNQKAWSLSDSASLSESTQAYPEEFGRTYHAYHAGSYPFPNDIAEQDRLKLQSDCVKHLLGNKLYFAPLSRTNPPLRVIDVATGLGDWAIEMGDLFPGSIIVGTDLSPIQPDEVPPNVHFYVEDATDPWDFTHKFDYIHTRSTVGCWGNFQTQIAQEAFASLEPGGWFESQEIDGNICCDDDTLNPDGALAQYFGDLVTASERMNRPAILGAILKEAYEAAGFVDVQQIPLKMPIGGWAKDSRLRSIGLAWQANLLEGLGGFAYQLFNRVFDRTSEETEVLLVSVRKELCDPRIHSYMPGYVVWGRKPHPGESLA</sequence>
<dbReference type="KEGG" id="amus:LMH87_008009"/>
<evidence type="ECO:0000256" key="1">
    <source>
        <dbReference type="ARBA" id="ARBA00038158"/>
    </source>
</evidence>
<reference evidence="3" key="1">
    <citation type="journal article" date="2023" name="Access Microbiol">
        <title>De-novo genome assembly for Akanthomyces muscarius, a biocontrol agent of insect agricultural pests.</title>
        <authorList>
            <person name="Erdos Z."/>
            <person name="Studholme D.J."/>
            <person name="Raymond B."/>
            <person name="Sharma M."/>
        </authorList>
    </citation>
    <scope>NUCLEOTIDE SEQUENCE</scope>
    <source>
        <strain evidence="3">Ve6</strain>
    </source>
</reference>
<dbReference type="Pfam" id="PF13489">
    <property type="entry name" value="Methyltransf_23"/>
    <property type="match status" value="1"/>
</dbReference>
<organism evidence="3 4">
    <name type="scientific">Akanthomyces muscarius</name>
    <name type="common">Entomopathogenic fungus</name>
    <name type="synonym">Lecanicillium muscarium</name>
    <dbReference type="NCBI Taxonomy" id="2231603"/>
    <lineage>
        <taxon>Eukaryota</taxon>
        <taxon>Fungi</taxon>
        <taxon>Dikarya</taxon>
        <taxon>Ascomycota</taxon>
        <taxon>Pezizomycotina</taxon>
        <taxon>Sordariomycetes</taxon>
        <taxon>Hypocreomycetidae</taxon>
        <taxon>Hypocreales</taxon>
        <taxon>Cordycipitaceae</taxon>
        <taxon>Akanthomyces</taxon>
    </lineage>
</organism>
<dbReference type="AlphaFoldDB" id="A0A9W8URD8"/>
<dbReference type="PANTHER" id="PTHR43591:SF14">
    <property type="entry name" value="METHYLTRANSFERASE"/>
    <property type="match status" value="1"/>
</dbReference>
<dbReference type="PANTHER" id="PTHR43591">
    <property type="entry name" value="METHYLTRANSFERASE"/>
    <property type="match status" value="1"/>
</dbReference>
<dbReference type="SUPFAM" id="SSF53335">
    <property type="entry name" value="S-adenosyl-L-methionine-dependent methyltransferases"/>
    <property type="match status" value="1"/>
</dbReference>
<dbReference type="GO" id="GO:0008168">
    <property type="term" value="F:methyltransferase activity"/>
    <property type="evidence" value="ECO:0007669"/>
    <property type="project" value="TreeGrafter"/>
</dbReference>
<evidence type="ECO:0000313" key="4">
    <source>
        <dbReference type="Proteomes" id="UP001144673"/>
    </source>
</evidence>
<evidence type="ECO:0008006" key="5">
    <source>
        <dbReference type="Google" id="ProtNLM"/>
    </source>
</evidence>
<name>A0A9W8URD8_AKAMU</name>
<proteinExistence type="inferred from homology"/>
<comment type="similarity">
    <text evidence="1">Belongs to the methyltransferase superfamily. LaeA methyltransferase family.</text>
</comment>
<dbReference type="EMBL" id="JAJHUN010000003">
    <property type="protein sequence ID" value="KAJ4160079.1"/>
    <property type="molecule type" value="Genomic_DNA"/>
</dbReference>
<evidence type="ECO:0000313" key="3">
    <source>
        <dbReference type="EMBL" id="KAJ4160079.1"/>
    </source>
</evidence>
<dbReference type="InterPro" id="IPR029063">
    <property type="entry name" value="SAM-dependent_MTases_sf"/>
</dbReference>
<feature type="region of interest" description="Disordered" evidence="2">
    <location>
        <begin position="1"/>
        <end position="21"/>
    </location>
</feature>